<gene>
    <name evidence="1" type="ORF">PYW08_014004</name>
</gene>
<proteinExistence type="predicted"/>
<dbReference type="Proteomes" id="UP001231649">
    <property type="component" value="Chromosome 5"/>
</dbReference>
<evidence type="ECO:0000313" key="1">
    <source>
        <dbReference type="EMBL" id="KAJ8734754.1"/>
    </source>
</evidence>
<name>A0ACC2R8Y0_9NEOP</name>
<organism evidence="1 2">
    <name type="scientific">Mythimna loreyi</name>
    <dbReference type="NCBI Taxonomy" id="667449"/>
    <lineage>
        <taxon>Eukaryota</taxon>
        <taxon>Metazoa</taxon>
        <taxon>Ecdysozoa</taxon>
        <taxon>Arthropoda</taxon>
        <taxon>Hexapoda</taxon>
        <taxon>Insecta</taxon>
        <taxon>Pterygota</taxon>
        <taxon>Neoptera</taxon>
        <taxon>Endopterygota</taxon>
        <taxon>Lepidoptera</taxon>
        <taxon>Glossata</taxon>
        <taxon>Ditrysia</taxon>
        <taxon>Noctuoidea</taxon>
        <taxon>Noctuidae</taxon>
        <taxon>Noctuinae</taxon>
        <taxon>Hadenini</taxon>
        <taxon>Mythimna</taxon>
    </lineage>
</organism>
<keyword evidence="2" id="KW-1185">Reference proteome</keyword>
<reference evidence="1" key="1">
    <citation type="submission" date="2023-03" db="EMBL/GenBank/DDBJ databases">
        <title>Chromosome-level genomes of two armyworms, Mythimna separata and Mythimna loreyi, provide insights into the biosynthesis and reception of sex pheromones.</title>
        <authorList>
            <person name="Zhao H."/>
        </authorList>
    </citation>
    <scope>NUCLEOTIDE SEQUENCE</scope>
    <source>
        <strain evidence="1">BeijingLab</strain>
    </source>
</reference>
<evidence type="ECO:0000313" key="2">
    <source>
        <dbReference type="Proteomes" id="UP001231649"/>
    </source>
</evidence>
<comment type="caution">
    <text evidence="1">The sequence shown here is derived from an EMBL/GenBank/DDBJ whole genome shotgun (WGS) entry which is preliminary data.</text>
</comment>
<dbReference type="EMBL" id="CM056781">
    <property type="protein sequence ID" value="KAJ8734754.1"/>
    <property type="molecule type" value="Genomic_DNA"/>
</dbReference>
<accession>A0ACC2R8Y0</accession>
<protein>
    <submittedName>
        <fullName evidence="1">Uncharacterized protein</fullName>
    </submittedName>
</protein>
<sequence>MKAAAMSVWIFINILCFGMCGYLYLIWYQYWMHDEKQKSTSKNSEDSPKIMISGGNYLEQSEVDNPPFPISFNYTVTIGNQRKSRRSAVGGYLNNRGPRQMSNRTVGSFVLPSNNIVRKSNGSPRFPSLERPLLEFDSYKYVCDKLLTVECKEKTAEFKDLLIKEFHRVLMGASKVFTSGLNVHNKYDVKYDSNNRRRMSSKDEVLCALKRVKLRTVTADDEPFAKLGFRIPSSPLHEGRHYNSCAVVTSAGALLGSGLGKFVDAHDMVLRFNNAPTENYTKNVGSKTTFRVLNSQVVTKPEFNFLDNPLFQNVSILIWDPANYTSTLEDWYDHPDYPLFPVYKKLLEKSDKADVHLLNPQVLWELWSVLQDSSVYRLRRNPPSSGFLGMWFALQRCNRVRVLEYVPSARVSRRCHYHAVQNDESCTIGAWHPLAHEKALAEQMRVNNDLQVFQLGFIEIPGFSKINCD</sequence>